<dbReference type="AlphaFoldDB" id="A0A0B5D5L4"/>
<dbReference type="KEGG" id="chm:B842_02570"/>
<dbReference type="SUPFAM" id="SSF52768">
    <property type="entry name" value="Arginase/deacetylase"/>
    <property type="match status" value="1"/>
</dbReference>
<dbReference type="InterPro" id="IPR003085">
    <property type="entry name" value="AcuC"/>
</dbReference>
<dbReference type="Gene3D" id="3.40.800.20">
    <property type="entry name" value="Histone deacetylase domain"/>
    <property type="match status" value="1"/>
</dbReference>
<dbReference type="GO" id="GO:0045150">
    <property type="term" value="P:acetoin catabolic process"/>
    <property type="evidence" value="ECO:0007669"/>
    <property type="project" value="UniProtKB-UniPathway"/>
</dbReference>
<dbReference type="PRINTS" id="PR01270">
    <property type="entry name" value="HDASUPER"/>
</dbReference>
<sequence length="375" mass="40348">MTPLLLHTGELTRYHFGAGHPMSPHRVSLAVQLARFLGLTDLFDVIEPPPARDDLLLRVHTPGYLAALRSGRAHPEHGIGTPDQPLAPDLPPVASRIVAASVAAAEAVWEGRTSRAVNLAGGLHHAARDRMSGFCMFNDAAVAIDRLLELGAQRVVYLDLDAHHGDGVEKLYWDDPRVLTISIHESGLYLFPGTGHAGDIGGPGALGTAVNIALDRRTGDREWLRAVHGIVPPLLQAFSPEIIVSQHGTDAHRADPLTDLELSVDVMGLVYRTVGAWARRYAQGRWVALGGGGYHVDSVARAWVLLLAAVADVSIDATVRMPRAGGLLTSPTLGDPGAEERLRDYRPGMVLSERPAAALRATSRAVFPYWGLQPY</sequence>
<keyword evidence="7" id="KW-1185">Reference proteome</keyword>
<dbReference type="EMBL" id="CP005286">
    <property type="protein sequence ID" value="AJE32367.1"/>
    <property type="molecule type" value="Genomic_DNA"/>
</dbReference>
<dbReference type="InterPro" id="IPR023696">
    <property type="entry name" value="Ureohydrolase_dom_sf"/>
</dbReference>
<evidence type="ECO:0000313" key="7">
    <source>
        <dbReference type="Proteomes" id="UP000031524"/>
    </source>
</evidence>
<evidence type="ECO:0000313" key="6">
    <source>
        <dbReference type="EMBL" id="AJE32367.1"/>
    </source>
</evidence>
<gene>
    <name evidence="6" type="ORF">B842_02570</name>
</gene>
<evidence type="ECO:0000256" key="1">
    <source>
        <dbReference type="ARBA" id="ARBA00005101"/>
    </source>
</evidence>
<dbReference type="RefSeq" id="WP_040085035.1">
    <property type="nucleotide sequence ID" value="NZ_BCSU01000004.1"/>
</dbReference>
<dbReference type="InterPro" id="IPR000286">
    <property type="entry name" value="HDACs"/>
</dbReference>
<name>A0A0B5D5L4_9CORY</name>
<dbReference type="STRING" id="1223515.B842_02570"/>
<protein>
    <recommendedName>
        <fullName evidence="3">Acetoin utilization protein AcuC</fullName>
    </recommendedName>
</protein>
<dbReference type="InterPro" id="IPR023801">
    <property type="entry name" value="His_deacetylse_dom"/>
</dbReference>
<dbReference type="CDD" id="cd09994">
    <property type="entry name" value="HDAC_AcuC_like"/>
    <property type="match status" value="1"/>
</dbReference>
<comment type="similarity">
    <text evidence="2">Belongs to the histone deacetylase family.</text>
</comment>
<organism evidence="6 7">
    <name type="scientific">Corynebacterium humireducens NBRC 106098 = DSM 45392</name>
    <dbReference type="NCBI Taxonomy" id="1223515"/>
    <lineage>
        <taxon>Bacteria</taxon>
        <taxon>Bacillati</taxon>
        <taxon>Actinomycetota</taxon>
        <taxon>Actinomycetes</taxon>
        <taxon>Mycobacteriales</taxon>
        <taxon>Corynebacteriaceae</taxon>
        <taxon>Corynebacterium</taxon>
    </lineage>
</organism>
<comment type="pathway">
    <text evidence="1">Ketone degradation; acetoin degradation.</text>
</comment>
<accession>A0A0B5D5L4</accession>
<dbReference type="InterPro" id="IPR037138">
    <property type="entry name" value="His_deacetylse_dom_sf"/>
</dbReference>
<evidence type="ECO:0000256" key="2">
    <source>
        <dbReference type="ARBA" id="ARBA00005947"/>
    </source>
</evidence>
<dbReference type="PANTHER" id="PTHR10625">
    <property type="entry name" value="HISTONE DEACETYLASE HDAC1-RELATED"/>
    <property type="match status" value="1"/>
</dbReference>
<dbReference type="PANTHER" id="PTHR10625:SF10">
    <property type="entry name" value="HISTONE DEACETYLASE HDAC1"/>
    <property type="match status" value="1"/>
</dbReference>
<feature type="domain" description="Histone deacetylase" evidence="5">
    <location>
        <begin position="20"/>
        <end position="309"/>
    </location>
</feature>
<dbReference type="GO" id="GO:0004407">
    <property type="term" value="F:histone deacetylase activity"/>
    <property type="evidence" value="ECO:0007669"/>
    <property type="project" value="TreeGrafter"/>
</dbReference>
<evidence type="ECO:0000256" key="4">
    <source>
        <dbReference type="ARBA" id="ARBA00022627"/>
    </source>
</evidence>
<keyword evidence="4" id="KW-0006">Acetoin catabolism</keyword>
<reference evidence="6 7" key="1">
    <citation type="submission" date="2013-04" db="EMBL/GenBank/DDBJ databases">
        <title>Complete genome sequence of Corynebacterium humireducens DSM 45392(T), isolated from a wastewater-fed microbial fuel cell.</title>
        <authorList>
            <person name="Ruckert C."/>
            <person name="Albersmeier A."/>
            <person name="Kalinowski J."/>
        </authorList>
    </citation>
    <scope>NUCLEOTIDE SEQUENCE [LARGE SCALE GENOMIC DNA]</scope>
    <source>
        <strain evidence="7">MFC-5</strain>
    </source>
</reference>
<dbReference type="GO" id="GO:0040029">
    <property type="term" value="P:epigenetic regulation of gene expression"/>
    <property type="evidence" value="ECO:0007669"/>
    <property type="project" value="TreeGrafter"/>
</dbReference>
<evidence type="ECO:0000259" key="5">
    <source>
        <dbReference type="Pfam" id="PF00850"/>
    </source>
</evidence>
<proteinExistence type="inferred from homology"/>
<dbReference type="Proteomes" id="UP000031524">
    <property type="component" value="Chromosome"/>
</dbReference>
<dbReference type="UniPathway" id="UPA00040"/>
<evidence type="ECO:0000256" key="3">
    <source>
        <dbReference type="ARBA" id="ARBA00020218"/>
    </source>
</evidence>
<dbReference type="HOGENOM" id="CLU_007727_8_0_11"/>
<dbReference type="Pfam" id="PF00850">
    <property type="entry name" value="Hist_deacetyl"/>
    <property type="match status" value="1"/>
</dbReference>